<proteinExistence type="predicted"/>
<dbReference type="Proteomes" id="UP000325307">
    <property type="component" value="Unassembled WGS sequence"/>
</dbReference>
<dbReference type="EMBL" id="BKDJ01000006">
    <property type="protein sequence ID" value="GER22924.1"/>
    <property type="molecule type" value="Genomic_DNA"/>
</dbReference>
<name>A0A5A7NPS0_9MICC</name>
<sequence>MAPAIAAPASGARMNSHTWPRASGPANQATPSERAGFTDVLVTGMEIRWIRVRDSPIAIGAKPPSAAGREAVEGCP</sequence>
<keyword evidence="3" id="KW-1185">Reference proteome</keyword>
<dbReference type="AlphaFoldDB" id="A0A5A7NPS0"/>
<comment type="caution">
    <text evidence="2">The sequence shown here is derived from an EMBL/GenBank/DDBJ whole genome shotgun (WGS) entry which is preliminary data.</text>
</comment>
<reference evidence="2 3" key="1">
    <citation type="submission" date="2019-09" db="EMBL/GenBank/DDBJ databases">
        <title>Arthrobacter zafarii sp. nov., a moderately thermotolerant and halotolerant actinobacterium isolated from Cholistan desert soil of Pakistan.</title>
        <authorList>
            <person name="Amin A."/>
            <person name="Ahmed I."/>
            <person name="Khalid N."/>
            <person name="Schumann P."/>
            <person name="Busse H.J."/>
            <person name="Khan I.U."/>
            <person name="Li S."/>
            <person name="Li W.J."/>
        </authorList>
    </citation>
    <scope>NUCLEOTIDE SEQUENCE [LARGE SCALE GENOMIC DNA]</scope>
    <source>
        <strain evidence="2 3">NCCP-1664</strain>
    </source>
</reference>
<accession>A0A5A7NPS0</accession>
<evidence type="ECO:0000313" key="2">
    <source>
        <dbReference type="EMBL" id="GER22924.1"/>
    </source>
</evidence>
<feature type="compositionally biased region" description="Low complexity" evidence="1">
    <location>
        <begin position="1"/>
        <end position="12"/>
    </location>
</feature>
<feature type="region of interest" description="Disordered" evidence="1">
    <location>
        <begin position="1"/>
        <end position="32"/>
    </location>
</feature>
<gene>
    <name evidence="2" type="ORF">NCCP1664_14210</name>
</gene>
<organism evidence="2 3">
    <name type="scientific">Zafaria cholistanensis</name>
    <dbReference type="NCBI Taxonomy" id="1682741"/>
    <lineage>
        <taxon>Bacteria</taxon>
        <taxon>Bacillati</taxon>
        <taxon>Actinomycetota</taxon>
        <taxon>Actinomycetes</taxon>
        <taxon>Micrococcales</taxon>
        <taxon>Micrococcaceae</taxon>
        <taxon>Zafaria</taxon>
    </lineage>
</organism>
<evidence type="ECO:0000256" key="1">
    <source>
        <dbReference type="SAM" id="MobiDB-lite"/>
    </source>
</evidence>
<protein>
    <submittedName>
        <fullName evidence="2">Uncharacterized protein</fullName>
    </submittedName>
</protein>
<evidence type="ECO:0000313" key="3">
    <source>
        <dbReference type="Proteomes" id="UP000325307"/>
    </source>
</evidence>